<dbReference type="EC" id="3.2.1.1" evidence="4 10"/>
<proteinExistence type="inferred from homology"/>
<feature type="active site" description="Nucleophile" evidence="11">
    <location>
        <position position="201"/>
    </location>
</feature>
<evidence type="ECO:0000256" key="8">
    <source>
        <dbReference type="ARBA" id="ARBA00023295"/>
    </source>
</evidence>
<protein>
    <recommendedName>
        <fullName evidence="4 10">Alpha-amylase</fullName>
        <ecNumber evidence="4 10">3.2.1.1</ecNumber>
    </recommendedName>
    <alternativeName>
        <fullName evidence="9 10">1,4-alpha-D-glucan glucanohydrolase</fullName>
    </alternativeName>
</protein>
<evidence type="ECO:0000256" key="4">
    <source>
        <dbReference type="ARBA" id="ARBA00012595"/>
    </source>
</evidence>
<dbReference type="InterPro" id="IPR013780">
    <property type="entry name" value="Glyco_hydro_b"/>
</dbReference>
<evidence type="ECO:0000256" key="11">
    <source>
        <dbReference type="PIRSR" id="PIRSR001028-1"/>
    </source>
</evidence>
<evidence type="ECO:0000313" key="17">
    <source>
        <dbReference type="Proteomes" id="UP001187192"/>
    </source>
</evidence>
<accession>A0AA88A0H7</accession>
<evidence type="ECO:0000256" key="1">
    <source>
        <dbReference type="ARBA" id="ARBA00000548"/>
    </source>
</evidence>
<dbReference type="GO" id="GO:0005975">
    <property type="term" value="P:carbohydrate metabolic process"/>
    <property type="evidence" value="ECO:0007669"/>
    <property type="project" value="InterPro"/>
</dbReference>
<dbReference type="EMBL" id="BTGU01000005">
    <property type="protein sequence ID" value="GMN35161.1"/>
    <property type="molecule type" value="Genomic_DNA"/>
</dbReference>
<dbReference type="SUPFAM" id="SSF51445">
    <property type="entry name" value="(Trans)glycosidases"/>
    <property type="match status" value="1"/>
</dbReference>
<dbReference type="InterPro" id="IPR013775">
    <property type="entry name" value="A-amylase_pln"/>
</dbReference>
<feature type="domain" description="Glycosyl hydrolase family 13 catalytic" evidence="14">
    <location>
        <begin position="24"/>
        <end position="363"/>
    </location>
</feature>
<dbReference type="InterPro" id="IPR006047">
    <property type="entry name" value="GH13_cat_dom"/>
</dbReference>
<dbReference type="Proteomes" id="UP001187192">
    <property type="component" value="Unassembled WGS sequence"/>
</dbReference>
<keyword evidence="10" id="KW-0732">Signal</keyword>
<dbReference type="Gene3D" id="3.20.20.80">
    <property type="entry name" value="Glycosidases"/>
    <property type="match status" value="1"/>
</dbReference>
<dbReference type="CDD" id="cd11314">
    <property type="entry name" value="AmyAc_arch_bac_plant_AmyA"/>
    <property type="match status" value="1"/>
</dbReference>
<evidence type="ECO:0000259" key="14">
    <source>
        <dbReference type="SMART" id="SM00642"/>
    </source>
</evidence>
<keyword evidence="5" id="KW-0479">Metal-binding</keyword>
<feature type="domain" description="Alpha-amylase C-terminal beta-sheet" evidence="15">
    <location>
        <begin position="364"/>
        <end position="424"/>
    </location>
</feature>
<keyword evidence="8 13" id="KW-0326">Glycosidase</keyword>
<feature type="chain" id="PRO_5041520076" description="Alpha-amylase" evidence="10">
    <location>
        <begin position="24"/>
        <end position="425"/>
    </location>
</feature>
<organism evidence="16 17">
    <name type="scientific">Ficus carica</name>
    <name type="common">Common fig</name>
    <dbReference type="NCBI Taxonomy" id="3494"/>
    <lineage>
        <taxon>Eukaryota</taxon>
        <taxon>Viridiplantae</taxon>
        <taxon>Streptophyta</taxon>
        <taxon>Embryophyta</taxon>
        <taxon>Tracheophyta</taxon>
        <taxon>Spermatophyta</taxon>
        <taxon>Magnoliopsida</taxon>
        <taxon>eudicotyledons</taxon>
        <taxon>Gunneridae</taxon>
        <taxon>Pentapetalae</taxon>
        <taxon>rosids</taxon>
        <taxon>fabids</taxon>
        <taxon>Rosales</taxon>
        <taxon>Moraceae</taxon>
        <taxon>Ficeae</taxon>
        <taxon>Ficus</taxon>
    </lineage>
</organism>
<comment type="catalytic activity">
    <reaction evidence="1 10 13">
        <text>Endohydrolysis of (1-&gt;4)-alpha-D-glucosidic linkages in polysaccharides containing three or more (1-&gt;4)-alpha-linked D-glucose units.</text>
        <dbReference type="EC" id="3.2.1.1"/>
    </reaction>
</comment>
<dbReference type="InterPro" id="IPR017853">
    <property type="entry name" value="GH"/>
</dbReference>
<dbReference type="SMART" id="SM00642">
    <property type="entry name" value="Aamy"/>
    <property type="match status" value="1"/>
</dbReference>
<evidence type="ECO:0000256" key="9">
    <source>
        <dbReference type="ARBA" id="ARBA00030238"/>
    </source>
</evidence>
<keyword evidence="17" id="KW-1185">Reference proteome</keyword>
<comment type="caution">
    <text evidence="16">The sequence shown here is derived from an EMBL/GenBank/DDBJ whole genome shotgun (WGS) entry which is preliminary data.</text>
</comment>
<dbReference type="GO" id="GO:0005509">
    <property type="term" value="F:calcium ion binding"/>
    <property type="evidence" value="ECO:0007669"/>
    <property type="project" value="UniProtKB-UniRule"/>
</dbReference>
<dbReference type="InterPro" id="IPR012850">
    <property type="entry name" value="A-amylase_bs_C"/>
</dbReference>
<keyword evidence="6 13" id="KW-0378">Hydrolase</keyword>
<dbReference type="Gene3D" id="2.60.40.1180">
    <property type="entry name" value="Golgi alpha-mannosidase II"/>
    <property type="match status" value="1"/>
</dbReference>
<dbReference type="AlphaFoldDB" id="A0AA88A0H7"/>
<evidence type="ECO:0000256" key="2">
    <source>
        <dbReference type="ARBA" id="ARBA00001913"/>
    </source>
</evidence>
<dbReference type="GO" id="GO:0004556">
    <property type="term" value="F:alpha-amylase activity"/>
    <property type="evidence" value="ECO:0007669"/>
    <property type="project" value="UniProtKB-UniRule"/>
</dbReference>
<evidence type="ECO:0000259" key="15">
    <source>
        <dbReference type="SMART" id="SM00810"/>
    </source>
</evidence>
<evidence type="ECO:0000256" key="12">
    <source>
        <dbReference type="RuleBase" id="RU003615"/>
    </source>
</evidence>
<feature type="signal peptide" evidence="10">
    <location>
        <begin position="1"/>
        <end position="23"/>
    </location>
</feature>
<evidence type="ECO:0000256" key="3">
    <source>
        <dbReference type="ARBA" id="ARBA00008061"/>
    </source>
</evidence>
<dbReference type="SMART" id="SM00810">
    <property type="entry name" value="Alpha-amyl_C2"/>
    <property type="match status" value="1"/>
</dbReference>
<evidence type="ECO:0000256" key="7">
    <source>
        <dbReference type="ARBA" id="ARBA00023277"/>
    </source>
</evidence>
<evidence type="ECO:0000256" key="13">
    <source>
        <dbReference type="RuleBase" id="RU361134"/>
    </source>
</evidence>
<evidence type="ECO:0000313" key="16">
    <source>
        <dbReference type="EMBL" id="GMN35161.1"/>
    </source>
</evidence>
<dbReference type="PIRSF" id="PIRSF001028">
    <property type="entry name" value="Alph-amls_plant"/>
    <property type="match status" value="1"/>
</dbReference>
<dbReference type="PANTHER" id="PTHR43447">
    <property type="entry name" value="ALPHA-AMYLASE"/>
    <property type="match status" value="1"/>
</dbReference>
<evidence type="ECO:0000256" key="10">
    <source>
        <dbReference type="PIRNR" id="PIRNR001028"/>
    </source>
</evidence>
<keyword evidence="7 13" id="KW-0119">Carbohydrate metabolism</keyword>
<evidence type="ECO:0000256" key="6">
    <source>
        <dbReference type="ARBA" id="ARBA00022801"/>
    </source>
</evidence>
<dbReference type="Pfam" id="PF07821">
    <property type="entry name" value="Alpha-amyl_C2"/>
    <property type="match status" value="1"/>
</dbReference>
<dbReference type="PRINTS" id="PR00110">
    <property type="entry name" value="ALPHAAMYLASE"/>
</dbReference>
<dbReference type="SUPFAM" id="SSF51011">
    <property type="entry name" value="Glycosyl hydrolase domain"/>
    <property type="match status" value="1"/>
</dbReference>
<dbReference type="Pfam" id="PF00128">
    <property type="entry name" value="Alpha-amylase"/>
    <property type="match status" value="1"/>
</dbReference>
<evidence type="ECO:0000256" key="5">
    <source>
        <dbReference type="ARBA" id="ARBA00022723"/>
    </source>
</evidence>
<sequence length="425" mass="47802">MKFPVAVGFFCLFISLFPPFTSPTILFQGFNWASSENAGWYNSLKNTIPDLANVGITHAWLPPPSHSAADQGYLPGRLYDLNASKYGNQEELKSLIAALREKGIKAIADIVLNHRSAEKRDERGILCIFEGGTPDARLDWGPSFICKDDTEFSDGTGNLDTGDSWGGVPDIDHLNPKVQRELSEWMNWLKTEIGFVGWRFDMVRGYAPNITKIYMEQTSPEFAVGEKWDRQEFAVGEDGKPNANQDYHRGLLVNWVEAAGGSVTAFDFTTKGILQAAVQGELWRLKDSNGKPPGMIGVRPESAVTFIDNHDTWSQDLWPFPEDKIMLGYVYILTHPGTPTIFYDHLFIKRELMEPIRNMTAIRKTYGINSRSTVDILAAEADLYMARIDDNIIMKIGPKEDLGNLLPSDYQLVYSGQNFAVWEKK</sequence>
<dbReference type="InterPro" id="IPR006046">
    <property type="entry name" value="Alpha_amylase"/>
</dbReference>
<gene>
    <name evidence="16" type="ORF">TIFTF001_005116</name>
</gene>
<feature type="active site" description="Proton donor" evidence="11">
    <location>
        <position position="226"/>
    </location>
</feature>
<reference evidence="16" key="1">
    <citation type="submission" date="2023-07" db="EMBL/GenBank/DDBJ databases">
        <title>draft genome sequence of fig (Ficus carica).</title>
        <authorList>
            <person name="Takahashi T."/>
            <person name="Nishimura K."/>
        </authorList>
    </citation>
    <scope>NUCLEOTIDE SEQUENCE</scope>
</reference>
<name>A0AA88A0H7_FICCA</name>
<comment type="cofactor">
    <cofactor evidence="2 10">
        <name>Ca(2+)</name>
        <dbReference type="ChEBI" id="CHEBI:29108"/>
    </cofactor>
</comment>
<comment type="similarity">
    <text evidence="3 10 12">Belongs to the glycosyl hydrolase 13 family.</text>
</comment>